<feature type="non-terminal residue" evidence="1">
    <location>
        <position position="256"/>
    </location>
</feature>
<gene>
    <name evidence="1" type="ORF">P691DRAFT_852455</name>
</gene>
<dbReference type="OrthoDB" id="267397at2759"/>
<dbReference type="AlphaFoldDB" id="A0A9P6BXM6"/>
<comment type="caution">
    <text evidence="1">The sequence shown here is derived from an EMBL/GenBank/DDBJ whole genome shotgun (WGS) entry which is preliminary data.</text>
</comment>
<keyword evidence="2" id="KW-1185">Reference proteome</keyword>
<reference evidence="1" key="1">
    <citation type="submission" date="2020-11" db="EMBL/GenBank/DDBJ databases">
        <authorList>
            <consortium name="DOE Joint Genome Institute"/>
            <person name="Ahrendt S."/>
            <person name="Riley R."/>
            <person name="Andreopoulos W."/>
            <person name="Labutti K."/>
            <person name="Pangilinan J."/>
            <person name="Ruiz-Duenas F.J."/>
            <person name="Barrasa J.M."/>
            <person name="Sanchez-Garcia M."/>
            <person name="Camarero S."/>
            <person name="Miyauchi S."/>
            <person name="Serrano A."/>
            <person name="Linde D."/>
            <person name="Babiker R."/>
            <person name="Drula E."/>
            <person name="Ayuso-Fernandez I."/>
            <person name="Pacheco R."/>
            <person name="Padilla G."/>
            <person name="Ferreira P."/>
            <person name="Barriuso J."/>
            <person name="Kellner H."/>
            <person name="Castanera R."/>
            <person name="Alfaro M."/>
            <person name="Ramirez L."/>
            <person name="Pisabarro A.G."/>
            <person name="Kuo A."/>
            <person name="Tritt A."/>
            <person name="Lipzen A."/>
            <person name="He G."/>
            <person name="Yan M."/>
            <person name="Ng V."/>
            <person name="Cullen D."/>
            <person name="Martin F."/>
            <person name="Rosso M.-N."/>
            <person name="Henrissat B."/>
            <person name="Hibbett D."/>
            <person name="Martinez A.T."/>
            <person name="Grigoriev I.V."/>
        </authorList>
    </citation>
    <scope>NUCLEOTIDE SEQUENCE</scope>
    <source>
        <strain evidence="1">MF-IS2</strain>
    </source>
</reference>
<name>A0A9P6BXM6_9AGAR</name>
<organism evidence="1 2">
    <name type="scientific">Macrolepiota fuliginosa MF-IS2</name>
    <dbReference type="NCBI Taxonomy" id="1400762"/>
    <lineage>
        <taxon>Eukaryota</taxon>
        <taxon>Fungi</taxon>
        <taxon>Dikarya</taxon>
        <taxon>Basidiomycota</taxon>
        <taxon>Agaricomycotina</taxon>
        <taxon>Agaricomycetes</taxon>
        <taxon>Agaricomycetidae</taxon>
        <taxon>Agaricales</taxon>
        <taxon>Agaricineae</taxon>
        <taxon>Agaricaceae</taxon>
        <taxon>Macrolepiota</taxon>
    </lineage>
</organism>
<sequence>MSFGNALGNSLGNSLGDLGSRPPPADTRLLEERFQVQLQQLQDMRSSNTSQNVRALLATGGNVHAAVGFARISETTPKPVEGEVQMFNVPEKNLFATSLDLHNSATIGLAFGKLNYRSDACGRGIKCFCHRLDILGDQHLETTKWAAMITTALTWFFNNLPINILPIALHPPLLLRQHILDLWMSPGAGVLFVPQGVPGQGRAEGYDHLGGTPSLNTTECIDESCPTTKLDFNALLKQSFNSHIPGSVLHPQAFRR</sequence>
<dbReference type="InterPro" id="IPR009060">
    <property type="entry name" value="UBA-like_sf"/>
</dbReference>
<evidence type="ECO:0000313" key="1">
    <source>
        <dbReference type="EMBL" id="KAF9441653.1"/>
    </source>
</evidence>
<protein>
    <submittedName>
        <fullName evidence="1">Uncharacterized protein</fullName>
    </submittedName>
</protein>
<proteinExistence type="predicted"/>
<evidence type="ECO:0000313" key="2">
    <source>
        <dbReference type="Proteomes" id="UP000807342"/>
    </source>
</evidence>
<accession>A0A9P6BXM6</accession>
<dbReference type="Gene3D" id="1.10.8.10">
    <property type="entry name" value="DNA helicase RuvA subunit, C-terminal domain"/>
    <property type="match status" value="1"/>
</dbReference>
<dbReference type="EMBL" id="MU151828">
    <property type="protein sequence ID" value="KAF9441653.1"/>
    <property type="molecule type" value="Genomic_DNA"/>
</dbReference>
<dbReference type="Proteomes" id="UP000807342">
    <property type="component" value="Unassembled WGS sequence"/>
</dbReference>
<dbReference type="SUPFAM" id="SSF46934">
    <property type="entry name" value="UBA-like"/>
    <property type="match status" value="1"/>
</dbReference>